<dbReference type="Proteomes" id="UP000078512">
    <property type="component" value="Unassembled WGS sequence"/>
</dbReference>
<dbReference type="EMBL" id="KV442017">
    <property type="protein sequence ID" value="OAQ34412.1"/>
    <property type="molecule type" value="Genomic_DNA"/>
</dbReference>
<dbReference type="SUPFAM" id="SSF81383">
    <property type="entry name" value="F-box domain"/>
    <property type="match status" value="2"/>
</dbReference>
<dbReference type="PANTHER" id="PTHR38926">
    <property type="entry name" value="F-BOX DOMAIN CONTAINING PROTEIN, EXPRESSED"/>
    <property type="match status" value="1"/>
</dbReference>
<accession>A0A197K9N6</accession>
<protein>
    <recommendedName>
        <fullName evidence="1">F-box domain-containing protein</fullName>
    </recommendedName>
</protein>
<reference evidence="2 3" key="1">
    <citation type="submission" date="2016-05" db="EMBL/GenBank/DDBJ databases">
        <title>Genome sequencing reveals origins of a unique bacterial endosymbiosis in the earliest lineages of terrestrial Fungi.</title>
        <authorList>
            <consortium name="DOE Joint Genome Institute"/>
            <person name="Uehling J."/>
            <person name="Gryganskyi A."/>
            <person name="Hameed K."/>
            <person name="Tschaplinski T."/>
            <person name="Misztal P."/>
            <person name="Wu S."/>
            <person name="Desiro A."/>
            <person name="Vande Pol N."/>
            <person name="Du Z.-Y."/>
            <person name="Zienkiewicz A."/>
            <person name="Zienkiewicz K."/>
            <person name="Morin E."/>
            <person name="Tisserant E."/>
            <person name="Splivallo R."/>
            <person name="Hainaut M."/>
            <person name="Henrissat B."/>
            <person name="Ohm R."/>
            <person name="Kuo A."/>
            <person name="Yan J."/>
            <person name="Lipzen A."/>
            <person name="Nolan M."/>
            <person name="Labutti K."/>
            <person name="Barry K."/>
            <person name="Goldstein A."/>
            <person name="Labbe J."/>
            <person name="Schadt C."/>
            <person name="Tuskan G."/>
            <person name="Grigoriev I."/>
            <person name="Martin F."/>
            <person name="Vilgalys R."/>
            <person name="Bonito G."/>
        </authorList>
    </citation>
    <scope>NUCLEOTIDE SEQUENCE [LARGE SCALE GENOMIC DNA]</scope>
    <source>
        <strain evidence="2 3">AG-77</strain>
    </source>
</reference>
<dbReference type="AlphaFoldDB" id="A0A197K9N6"/>
<name>A0A197K9N6_9FUNG</name>
<sequence>MQFTSTNQHTIQKALPQNLTSVTRPSKRSPLNIVELLHLIFSFLDDYTINCSVVAVCRQWNHLCRDRLYRELWWDTRWPDTNLAYVMSKAPGTRRIRLACSSLRSGWDQIERVLTAAIEHQEQQGQQSWRGQLWAGRKSLPTMYPYQRTTELEICCHYQIPTLASSGRLLFRYPPSLTNLKIDIQQPIIVPLEVIIADCPLLETLDIRGESAYLDGTWVPVNHTSGRPLPLRTLILTNTLLNQVHLEDFLRLTPHLSTLKLISLATSFFDEKGIYSWERLVPCLKDLPLISCHFSVKGLTQIPSQVRDRAVVMTPDSTEWCLYPKEISPLLFQELITMPNIVTSLELFGPYHDGRNHGFCAFHDNMISAGLLHDFLCQSPHLMHLKAIRSPVFIDHLDICNRAQYGDLGDHALGRLTKQCRTPPVLRPVWMCRGLRTLHMEVHSMNFRDSPVNSRIVFGYISAVCPVLEELVLVAKCTESWNADVAGLSHVSLSLKLDGGMCFLTKIPSLNKLSVIGQPREKACQTGECELNRITQQLETEVKPSESELNWIAPSGRTTGNAALRETIVATWDSWLSVEEKLEALRSVSGESLSDEQVAALKERDRLDPLQQIGLLSSVKRMVAEMDREGNRIFPVLQKLSFGPELGMSPEKALRSSTSRSLMPSWPIFSPFGPFGSPLTLSPPEIPELLELIFSFLDDITINRSVVAVCRQWNHLNQHRLYRDLWWDTRWSLAEPVELAVVAIPGASCVRLSGAARVGNWRQIAYFLEALKKYDRDGQLPQRSSCLKSWLRERGGGEGTANQPPLYPHQSITELEIQCAPLIHHEEQWLDDLGLLTVRLPFTLTSLKIDIRQPFTIQMEYIVEDCPLLETLFIRGESKCRLDGTRVPLNYEPGRSLRLRTLVITNAMLDQRCLEDFLGIIPNLSTLQLIGLVRMAFFDCMLTYGWRRLVQVHLQYLDLTSCHFSIKDELTPLDAYTQDRAIDMVPDSTEWCLFPKEIIPQLLQQLTALPNVVTSLELLSPYLLHTEQSHCGFHRESVTANLLHDYLCQSPHLIHLKAIRSPVFFLLLSADRCGCVEALRTLHLEIHGRTLENNTVNSRIVFGYISIVCPVLEDLVIVANCTKSYNAETRHSHSVPLSLHLDGGLCLLTRLRSLKSLTLIDGTTKREKLDRSNISDLNWIVPSGRTPVSASMRRTKVSTWESWLETEESMETLQSMSLDDVNQLAAAAFLKDCDPLQEIGLLSSVKRMVAEMDEEGNNNILPVLHKLPFG</sequence>
<dbReference type="OrthoDB" id="2398646at2759"/>
<dbReference type="Gene3D" id="1.20.1280.50">
    <property type="match status" value="1"/>
</dbReference>
<feature type="domain" description="F-box" evidence="1">
    <location>
        <begin position="35"/>
        <end position="72"/>
    </location>
</feature>
<evidence type="ECO:0000313" key="3">
    <source>
        <dbReference type="Proteomes" id="UP000078512"/>
    </source>
</evidence>
<dbReference type="Pfam" id="PF12937">
    <property type="entry name" value="F-box-like"/>
    <property type="match status" value="1"/>
</dbReference>
<dbReference type="InterPro" id="IPR001810">
    <property type="entry name" value="F-box_dom"/>
</dbReference>
<gene>
    <name evidence="2" type="ORF">K457DRAFT_14250</name>
</gene>
<evidence type="ECO:0000313" key="2">
    <source>
        <dbReference type="EMBL" id="OAQ34412.1"/>
    </source>
</evidence>
<dbReference type="SUPFAM" id="SSF52047">
    <property type="entry name" value="RNI-like"/>
    <property type="match status" value="1"/>
</dbReference>
<keyword evidence="3" id="KW-1185">Reference proteome</keyword>
<dbReference type="PANTHER" id="PTHR38926:SF5">
    <property type="entry name" value="F-BOX AND LEUCINE-RICH REPEAT PROTEIN 6"/>
    <property type="match status" value="1"/>
</dbReference>
<proteinExistence type="predicted"/>
<organism evidence="2 3">
    <name type="scientific">Linnemannia elongata AG-77</name>
    <dbReference type="NCBI Taxonomy" id="1314771"/>
    <lineage>
        <taxon>Eukaryota</taxon>
        <taxon>Fungi</taxon>
        <taxon>Fungi incertae sedis</taxon>
        <taxon>Mucoromycota</taxon>
        <taxon>Mortierellomycotina</taxon>
        <taxon>Mortierellomycetes</taxon>
        <taxon>Mortierellales</taxon>
        <taxon>Mortierellaceae</taxon>
        <taxon>Linnemannia</taxon>
    </lineage>
</organism>
<evidence type="ECO:0000259" key="1">
    <source>
        <dbReference type="Pfam" id="PF12937"/>
    </source>
</evidence>
<dbReference type="InterPro" id="IPR036047">
    <property type="entry name" value="F-box-like_dom_sf"/>
</dbReference>